<reference evidence="2" key="1">
    <citation type="submission" date="2021-01" db="EMBL/GenBank/DDBJ databases">
        <authorList>
            <person name="Corre E."/>
            <person name="Pelletier E."/>
            <person name="Niang G."/>
            <person name="Scheremetjew M."/>
            <person name="Finn R."/>
            <person name="Kale V."/>
            <person name="Holt S."/>
            <person name="Cochrane G."/>
            <person name="Meng A."/>
            <person name="Brown T."/>
            <person name="Cohen L."/>
        </authorList>
    </citation>
    <scope>NUCLEOTIDE SEQUENCE</scope>
    <source>
        <strain evidence="2">SL-175</strain>
    </source>
</reference>
<accession>A0A7S0SL85</accession>
<evidence type="ECO:0000256" key="1">
    <source>
        <dbReference type="ARBA" id="ARBA00007753"/>
    </source>
</evidence>
<dbReference type="EMBL" id="HBFC01021709">
    <property type="protein sequence ID" value="CAD8710269.1"/>
    <property type="molecule type" value="Transcribed_RNA"/>
</dbReference>
<dbReference type="AlphaFoldDB" id="A0A7S0SL85"/>
<comment type="similarity">
    <text evidence="1">Belongs to the FAM228 family.</text>
</comment>
<proteinExistence type="inferred from homology"/>
<dbReference type="InterPro" id="IPR040046">
    <property type="entry name" value="FAM228"/>
</dbReference>
<dbReference type="PANTHER" id="PTHR28584:SF1">
    <property type="entry name" value="PROTEIN FAM228B"/>
    <property type="match status" value="1"/>
</dbReference>
<dbReference type="PANTHER" id="PTHR28584">
    <property type="entry name" value="FAMILY WITH SEQUENCE SIMILARITY 228 MEMBER A"/>
    <property type="match status" value="1"/>
</dbReference>
<protein>
    <submittedName>
        <fullName evidence="2">Uncharacterized protein</fullName>
    </submittedName>
</protein>
<gene>
    <name evidence="2" type="ORF">MANT1106_LOCUS12955</name>
</gene>
<organism evidence="2">
    <name type="scientific">Mantoniella antarctica</name>
    <dbReference type="NCBI Taxonomy" id="81844"/>
    <lineage>
        <taxon>Eukaryota</taxon>
        <taxon>Viridiplantae</taxon>
        <taxon>Chlorophyta</taxon>
        <taxon>Mamiellophyceae</taxon>
        <taxon>Mamiellales</taxon>
        <taxon>Mamiellaceae</taxon>
        <taxon>Mantoniella</taxon>
    </lineage>
</organism>
<sequence>MANGGSMRVYNDGLLDTMCRETLGQEEPSDFSPTGRSGADGIEFDRGASLTGFVTMNANGEAHDVPGVVGAQSSAESLGLASVASTRDQLAATHRMENDEKHAKMQEEIKATMERRRDEKSGRADAKFQEMFASVMEGIDGHGLLAEMDDVLQKTDASKAKKTREIHAEWDEAIFRKIQKQILHYVNSIDPAALTTRLAFHYDAFLNTVNTKQEKNAKSGVFRDVVLVHEYDPLLQRRDTIKYKVNSLDDPTQRDVYKTLKEKLAVGLLNLSAARAGVTMRSTLDLSHWPQLDSTPYGRLTDSNGDMKPQHVGIHSHKRGESHVVMDAYDVPTGPEVTEREQSRLKGMPALAGHRVGRPNLRDLITSRVDHSSGFTGGDMWLEAKGKKFPDASMPVPGLSEERKDLFDVVNMCSDPNDARPQGDQWLSAKGKMVVLPPSVVYSDRKSLHDTLQQSAPVFVRTRPDQTCGDLWLDKKGKGAVDNVKQSDVEGGLFTVLSQTEQQQ</sequence>
<name>A0A7S0SL85_9CHLO</name>
<evidence type="ECO:0000313" key="2">
    <source>
        <dbReference type="EMBL" id="CAD8710269.1"/>
    </source>
</evidence>